<reference evidence="3" key="1">
    <citation type="submission" date="2022-11" db="UniProtKB">
        <authorList>
            <consortium name="WormBaseParasite"/>
        </authorList>
    </citation>
    <scope>IDENTIFICATION</scope>
</reference>
<sequence length="291" mass="33422">MWSLALLSFCVLFATETKDAVTAVVDNSQTITRRKYNFRSLSVDDHNYFDHIDWKDVIETLMDLDCQSDHMQISFRYNTRHARLLGQKLHKITSRLSMKSIIMNENINDHNNNSDIIKNKTECDSIRDDVHSQLTLKVNYCDGCCGMRVDRRSHDWTAYQLSVALSIDNQTAEEFQIKKSFTQTYDLSCSVLPNVNQGTLGSMIITISEDARSLNLYQEHDRVDAYRKIFLQGVFPDLSSSNDVRSLIVVNGKVYEMSSINQSRHQLILSQSFRLAADHDNAEVSMIDSSR</sequence>
<name>A0A915KYS5_ROMCU</name>
<evidence type="ECO:0000313" key="2">
    <source>
        <dbReference type="Proteomes" id="UP000887565"/>
    </source>
</evidence>
<dbReference type="Proteomes" id="UP000887565">
    <property type="component" value="Unplaced"/>
</dbReference>
<dbReference type="WBParaSite" id="nRc.2.0.1.t43340-RA">
    <property type="protein sequence ID" value="nRc.2.0.1.t43340-RA"/>
    <property type="gene ID" value="nRc.2.0.1.g43340"/>
</dbReference>
<keyword evidence="2" id="KW-1185">Reference proteome</keyword>
<evidence type="ECO:0000256" key="1">
    <source>
        <dbReference type="SAM" id="SignalP"/>
    </source>
</evidence>
<accession>A0A915KYS5</accession>
<feature type="signal peptide" evidence="1">
    <location>
        <begin position="1"/>
        <end position="20"/>
    </location>
</feature>
<proteinExistence type="predicted"/>
<feature type="chain" id="PRO_5036743829" evidence="1">
    <location>
        <begin position="21"/>
        <end position="291"/>
    </location>
</feature>
<organism evidence="2 3">
    <name type="scientific">Romanomermis culicivorax</name>
    <name type="common">Nematode worm</name>
    <dbReference type="NCBI Taxonomy" id="13658"/>
    <lineage>
        <taxon>Eukaryota</taxon>
        <taxon>Metazoa</taxon>
        <taxon>Ecdysozoa</taxon>
        <taxon>Nematoda</taxon>
        <taxon>Enoplea</taxon>
        <taxon>Dorylaimia</taxon>
        <taxon>Mermithida</taxon>
        <taxon>Mermithoidea</taxon>
        <taxon>Mermithidae</taxon>
        <taxon>Romanomermis</taxon>
    </lineage>
</organism>
<evidence type="ECO:0000313" key="3">
    <source>
        <dbReference type="WBParaSite" id="nRc.2.0.1.t43340-RA"/>
    </source>
</evidence>
<protein>
    <submittedName>
        <fullName evidence="3">Uncharacterized protein</fullName>
    </submittedName>
</protein>
<dbReference type="AlphaFoldDB" id="A0A915KYS5"/>
<keyword evidence="1" id="KW-0732">Signal</keyword>